<name>A0ABM9AHQ4_9GAMM</name>
<gene>
    <name evidence="2" type="primary">torD_2</name>
    <name evidence="2" type="ORF">SIN8267_02895</name>
</gene>
<accession>A0ABM9AHQ4</accession>
<dbReference type="InterPro" id="IPR036411">
    <property type="entry name" value="TorD-like_sf"/>
</dbReference>
<proteinExistence type="predicted"/>
<dbReference type="InterPro" id="IPR020945">
    <property type="entry name" value="DMSO/NO3_reduct_chaperone"/>
</dbReference>
<evidence type="ECO:0000256" key="1">
    <source>
        <dbReference type="ARBA" id="ARBA00023186"/>
    </source>
</evidence>
<dbReference type="SUPFAM" id="SSF89155">
    <property type="entry name" value="TorD-like"/>
    <property type="match status" value="1"/>
</dbReference>
<sequence>MVADEQLARADIYAILAAGLRTPMTRQQFDWLAALATDVSESPLKNSWEQLAKAAKMADVESESEEFHRLFVGMSGGVLTPYASWYVNGTMFSQALVGLRTALLSIGVATPEQESEPEDHLGYLLNVMQYLISVQDNESAKMIMDGYIHSWVQRFCSDLSRNSQSLFYRAFANLLVKFLEVESIYYFGLKNK</sequence>
<dbReference type="RefSeq" id="WP_237445482.1">
    <property type="nucleotide sequence ID" value="NZ_CAKLPX010000003.1"/>
</dbReference>
<dbReference type="PANTHER" id="PTHR34227:SF1">
    <property type="entry name" value="DIMETHYL SULFOXIDE REDUCTASE CHAPERONE-RELATED"/>
    <property type="match status" value="1"/>
</dbReference>
<keyword evidence="1" id="KW-0143">Chaperone</keyword>
<evidence type="ECO:0000313" key="2">
    <source>
        <dbReference type="EMBL" id="CAH0992758.1"/>
    </source>
</evidence>
<dbReference type="PANTHER" id="PTHR34227">
    <property type="entry name" value="CHAPERONE PROTEIN YCDY"/>
    <property type="match status" value="1"/>
</dbReference>
<evidence type="ECO:0000313" key="3">
    <source>
        <dbReference type="Proteomes" id="UP000838100"/>
    </source>
</evidence>
<reference evidence="2" key="1">
    <citation type="submission" date="2021-12" db="EMBL/GenBank/DDBJ databases">
        <authorList>
            <person name="Rodrigo-Torres L."/>
            <person name="Arahal R. D."/>
            <person name="Lucena T."/>
        </authorList>
    </citation>
    <scope>NUCLEOTIDE SEQUENCE</scope>
    <source>
        <strain evidence="2">CECT 8267</strain>
    </source>
</reference>
<protein>
    <submittedName>
        <fullName evidence="2">Chaperone protein TorD</fullName>
    </submittedName>
</protein>
<dbReference type="Pfam" id="PF02613">
    <property type="entry name" value="Nitrate_red_del"/>
    <property type="match status" value="1"/>
</dbReference>
<dbReference type="EMBL" id="CAKLPX010000003">
    <property type="protein sequence ID" value="CAH0992758.1"/>
    <property type="molecule type" value="Genomic_DNA"/>
</dbReference>
<comment type="caution">
    <text evidence="2">The sequence shown here is derived from an EMBL/GenBank/DDBJ whole genome shotgun (WGS) entry which is preliminary data.</text>
</comment>
<dbReference type="Proteomes" id="UP000838100">
    <property type="component" value="Unassembled WGS sequence"/>
</dbReference>
<organism evidence="2 3">
    <name type="scientific">Sinobacterium norvegicum</name>
    <dbReference type="NCBI Taxonomy" id="1641715"/>
    <lineage>
        <taxon>Bacteria</taxon>
        <taxon>Pseudomonadati</taxon>
        <taxon>Pseudomonadota</taxon>
        <taxon>Gammaproteobacteria</taxon>
        <taxon>Cellvibrionales</taxon>
        <taxon>Spongiibacteraceae</taxon>
        <taxon>Sinobacterium</taxon>
    </lineage>
</organism>
<keyword evidence="3" id="KW-1185">Reference proteome</keyword>
<dbReference type="InterPro" id="IPR050289">
    <property type="entry name" value="TorD/DmsD_chaperones"/>
</dbReference>
<dbReference type="Gene3D" id="1.10.3480.10">
    <property type="entry name" value="TorD-like"/>
    <property type="match status" value="1"/>
</dbReference>